<dbReference type="PROSITE" id="PS51695">
    <property type="entry name" value="SEDOLISIN"/>
    <property type="match status" value="1"/>
</dbReference>
<evidence type="ECO:0000256" key="8">
    <source>
        <dbReference type="ARBA" id="ARBA00022801"/>
    </source>
</evidence>
<evidence type="ECO:0000256" key="5">
    <source>
        <dbReference type="ARBA" id="ARBA00012462"/>
    </source>
</evidence>
<feature type="signal peptide" evidence="13">
    <location>
        <begin position="1"/>
        <end position="21"/>
    </location>
</feature>
<dbReference type="Gene3D" id="3.40.50.200">
    <property type="entry name" value="Peptidase S8/S53 domain"/>
    <property type="match status" value="1"/>
</dbReference>
<keyword evidence="6 12" id="KW-0645">Protease</keyword>
<comment type="cofactor">
    <cofactor evidence="2">
        <name>Ca(2+)</name>
        <dbReference type="ChEBI" id="CHEBI:29108"/>
    </cofactor>
</comment>
<evidence type="ECO:0000259" key="14">
    <source>
        <dbReference type="PROSITE" id="PS51695"/>
    </source>
</evidence>
<evidence type="ECO:0000256" key="13">
    <source>
        <dbReference type="SAM" id="SignalP"/>
    </source>
</evidence>
<keyword evidence="16" id="KW-1185">Reference proteome</keyword>
<dbReference type="InterPro" id="IPR000209">
    <property type="entry name" value="Peptidase_S8/S53_dom"/>
</dbReference>
<evidence type="ECO:0000256" key="3">
    <source>
        <dbReference type="ARBA" id="ARBA00002451"/>
    </source>
</evidence>
<keyword evidence="9 12" id="KW-0720">Serine protease</keyword>
<keyword evidence="10" id="KW-0106">Calcium</keyword>
<accession>A0ABQ8QJ87</accession>
<comment type="caution">
    <text evidence="15">The sequence shown here is derived from an EMBL/GenBank/DDBJ whole genome shotgun (WGS) entry which is preliminary data.</text>
</comment>
<feature type="domain" description="Peptidase S53" evidence="14">
    <location>
        <begin position="228"/>
        <end position="622"/>
    </location>
</feature>
<dbReference type="EC" id="3.4.14.10" evidence="5"/>
<evidence type="ECO:0000256" key="1">
    <source>
        <dbReference type="ARBA" id="ARBA00001910"/>
    </source>
</evidence>
<evidence type="ECO:0000256" key="9">
    <source>
        <dbReference type="ARBA" id="ARBA00022825"/>
    </source>
</evidence>
<evidence type="ECO:0000256" key="4">
    <source>
        <dbReference type="ARBA" id="ARBA00004239"/>
    </source>
</evidence>
<dbReference type="Pfam" id="PF09286">
    <property type="entry name" value="Pro-kuma_activ"/>
    <property type="match status" value="1"/>
</dbReference>
<evidence type="ECO:0000256" key="12">
    <source>
        <dbReference type="PROSITE-ProRule" id="PRU01032"/>
    </source>
</evidence>
<feature type="active site" description="Charge relay system" evidence="12">
    <location>
        <position position="505"/>
    </location>
</feature>
<reference evidence="15" key="1">
    <citation type="submission" date="2022-08" db="EMBL/GenBank/DDBJ databases">
        <authorList>
            <consortium name="DOE Joint Genome Institute"/>
            <person name="Min B."/>
            <person name="Riley R."/>
            <person name="Sierra-Patev S."/>
            <person name="Naranjo-Ortiz M."/>
            <person name="Looney B."/>
            <person name="Konkel Z."/>
            <person name="Slot J.C."/>
            <person name="Sakamoto Y."/>
            <person name="Steenwyk J.L."/>
            <person name="Rokas A."/>
            <person name="Carro J."/>
            <person name="Camarero S."/>
            <person name="Ferreira P."/>
            <person name="Molpeceres G."/>
            <person name="Ruiz-Duenas F.J."/>
            <person name="Serrano A."/>
            <person name="Henrissat B."/>
            <person name="Drula E."/>
            <person name="Hughes K.W."/>
            <person name="Mata J.L."/>
            <person name="Ishikawa N.K."/>
            <person name="Vargas-Isla R."/>
            <person name="Ushijima S."/>
            <person name="Smith C.A."/>
            <person name="Ahrendt S."/>
            <person name="Andreopoulos W."/>
            <person name="He G."/>
            <person name="Labutti K."/>
            <person name="Lipzen A."/>
            <person name="Ng V."/>
            <person name="Sandor L."/>
            <person name="Barry K."/>
            <person name="Martinez A.T."/>
            <person name="Xiao Y."/>
            <person name="Gibbons J.G."/>
            <person name="Terashima K."/>
            <person name="Hibbett D.S."/>
            <person name="Grigoriev I.V."/>
        </authorList>
    </citation>
    <scope>NUCLEOTIDE SEQUENCE</scope>
    <source>
        <strain evidence="15">TFB10827</strain>
    </source>
</reference>
<keyword evidence="8 12" id="KW-0378">Hydrolase</keyword>
<organism evidence="15 16">
    <name type="scientific">Lentinula boryana</name>
    <dbReference type="NCBI Taxonomy" id="40481"/>
    <lineage>
        <taxon>Eukaryota</taxon>
        <taxon>Fungi</taxon>
        <taxon>Dikarya</taxon>
        <taxon>Basidiomycota</taxon>
        <taxon>Agaricomycotina</taxon>
        <taxon>Agaricomycetes</taxon>
        <taxon>Agaricomycetidae</taxon>
        <taxon>Agaricales</taxon>
        <taxon>Marasmiineae</taxon>
        <taxon>Omphalotaceae</taxon>
        <taxon>Lentinula</taxon>
    </lineage>
</organism>
<keyword evidence="7" id="KW-0479">Metal-binding</keyword>
<dbReference type="InterPro" id="IPR050819">
    <property type="entry name" value="Tripeptidyl-peptidase_I"/>
</dbReference>
<dbReference type="CDD" id="cd11377">
    <property type="entry name" value="Pro-peptidase_S53"/>
    <property type="match status" value="1"/>
</dbReference>
<evidence type="ECO:0000256" key="2">
    <source>
        <dbReference type="ARBA" id="ARBA00001913"/>
    </source>
</evidence>
<dbReference type="SUPFAM" id="SSF54897">
    <property type="entry name" value="Protease propeptides/inhibitors"/>
    <property type="match status" value="1"/>
</dbReference>
<dbReference type="InterPro" id="IPR036852">
    <property type="entry name" value="Peptidase_S8/S53_dom_sf"/>
</dbReference>
<evidence type="ECO:0000313" key="16">
    <source>
        <dbReference type="Proteomes" id="UP001163828"/>
    </source>
</evidence>
<evidence type="ECO:0000256" key="6">
    <source>
        <dbReference type="ARBA" id="ARBA00022670"/>
    </source>
</evidence>
<evidence type="ECO:0000256" key="7">
    <source>
        <dbReference type="ARBA" id="ARBA00022723"/>
    </source>
</evidence>
<dbReference type="SUPFAM" id="SSF52743">
    <property type="entry name" value="Subtilisin-like"/>
    <property type="match status" value="1"/>
</dbReference>
<feature type="active site" description="Charge relay system" evidence="12">
    <location>
        <position position="308"/>
    </location>
</feature>
<sequence>MPGRKLTVTSFFSLLSLQALARSSVLRTRASTFDVIPPGFTQVGTPSSETVIDIRIALKAADNEGLQSKLYEISTPGSASYGQYLTPDQIKIYAAPSSDSVTAVTSWLQSQNISAILTGPSGEYLSFSIPVSKANDLLSAEYTNFTYSSPSSSSRAIQTWGLYTSAYSIPTDLSEHINLIHPSTAFAPPMNRNGRTILYPKAGSPSQRAVSAKLATRANTAPTSCETLVPPSCLQSLYGIPSTPATQDSNVLGVSSLESNWALESDLESFLTEYRPDMSPNTTFTLVSVDNGTNPQETGDASYEASLDIQYTVGLATDVPTAFIAVGNIDTDFFTSLTDLAEYLITADDPPQVVTTSYGVAEGFLTASSAGLMEQACNSFMQATSRGISLLFASGDDGAGGCTAGTNNLTLFTAFPAACPYVTAVGSVTGIGPETASNFSGGGFSNYFSRPSYQDAVVSSYFSSIGSANEGLYNSSGRAVPDIAAQGENIPIITNGRQVLELGTSASSPIFASVISLVNDKLVAQGKPVLGFLNPFIYSNPQAFFDIVNGSTPGLIPADCPNSVGWSAVEGCKSRSPSFSLPLLFAALLQPYTNKVPYFVTGDPATGFGTPNFDAIANAAGL</sequence>
<dbReference type="CDD" id="cd04056">
    <property type="entry name" value="Peptidases_S53"/>
    <property type="match status" value="1"/>
</dbReference>
<feature type="active site" description="Charge relay system" evidence="12">
    <location>
        <position position="304"/>
    </location>
</feature>
<dbReference type="SMART" id="SM00944">
    <property type="entry name" value="Pro-kuma_activ"/>
    <property type="match status" value="1"/>
</dbReference>
<dbReference type="Proteomes" id="UP001163828">
    <property type="component" value="Unassembled WGS sequence"/>
</dbReference>
<dbReference type="Pfam" id="PF00082">
    <property type="entry name" value="Peptidase_S8"/>
    <property type="match status" value="1"/>
</dbReference>
<feature type="chain" id="PRO_5045635507" description="tripeptidyl-peptidase II" evidence="13">
    <location>
        <begin position="22"/>
        <end position="622"/>
    </location>
</feature>
<keyword evidence="13" id="KW-0732">Signal</keyword>
<dbReference type="InterPro" id="IPR030400">
    <property type="entry name" value="Sedolisin_dom"/>
</dbReference>
<protein>
    <recommendedName>
        <fullName evidence="5">tripeptidyl-peptidase II</fullName>
        <ecNumber evidence="5">3.4.14.10</ecNumber>
    </recommendedName>
</protein>
<comment type="catalytic activity">
    <reaction evidence="1">
        <text>Release of an N-terminal tripeptide from a polypeptide.</text>
        <dbReference type="EC" id="3.4.14.10"/>
    </reaction>
</comment>
<evidence type="ECO:0000256" key="10">
    <source>
        <dbReference type="ARBA" id="ARBA00022837"/>
    </source>
</evidence>
<dbReference type="PANTHER" id="PTHR14218">
    <property type="entry name" value="PROTEASE S8 TRIPEPTIDYL PEPTIDASE I CLN2"/>
    <property type="match status" value="1"/>
</dbReference>
<comment type="caution">
    <text evidence="12">Lacks conserved residue(s) required for the propagation of feature annotation.</text>
</comment>
<comment type="subcellular location">
    <subcellularLocation>
        <location evidence="4">Secreted</location>
        <location evidence="4">Extracellular space</location>
    </subcellularLocation>
</comment>
<gene>
    <name evidence="15" type="ORF">F5050DRAFT_1744094</name>
</gene>
<name>A0ABQ8QJ87_9AGAR</name>
<evidence type="ECO:0000313" key="15">
    <source>
        <dbReference type="EMBL" id="KAJ3998579.1"/>
    </source>
</evidence>
<dbReference type="PANTHER" id="PTHR14218:SF10">
    <property type="entry name" value="PEPTIDASE S53 DOMAIN-CONTAINING PROTEIN"/>
    <property type="match status" value="1"/>
</dbReference>
<dbReference type="EMBL" id="MU790556">
    <property type="protein sequence ID" value="KAJ3998579.1"/>
    <property type="molecule type" value="Genomic_DNA"/>
</dbReference>
<proteinExistence type="predicted"/>
<evidence type="ECO:0000256" key="11">
    <source>
        <dbReference type="ARBA" id="ARBA00023145"/>
    </source>
</evidence>
<keyword evidence="11" id="KW-0865">Zymogen</keyword>
<comment type="function">
    <text evidence="3">Secreted tripeptidyl-peptidase which degrades proteins at acidic pHs and is involved in virulence.</text>
</comment>
<dbReference type="InterPro" id="IPR015366">
    <property type="entry name" value="S53_propep"/>
</dbReference>